<dbReference type="STRING" id="909626.AQJ91_30165"/>
<keyword evidence="3" id="KW-1185">Reference proteome</keyword>
<name>A0A117RZ87_9ACTN</name>
<gene>
    <name evidence="2" type="ORF">AQJ91_30165</name>
</gene>
<evidence type="ECO:0000313" key="2">
    <source>
        <dbReference type="EMBL" id="KUO17402.1"/>
    </source>
</evidence>
<sequence>MLDEAGVGPEMPGLPPQVEAVTRRTPDGRRRRFLISHRTEPVPLPEPAHDLLTGGTVSELPVGGCAVLRTA</sequence>
<protein>
    <recommendedName>
        <fullName evidence="4">Beta-galactosidase C-terminal domain-containing protein</fullName>
    </recommendedName>
</protein>
<comment type="caution">
    <text evidence="2">The sequence shown here is derived from an EMBL/GenBank/DDBJ whole genome shotgun (WGS) entry which is preliminary data.</text>
</comment>
<evidence type="ECO:0008006" key="4">
    <source>
        <dbReference type="Google" id="ProtNLM"/>
    </source>
</evidence>
<reference evidence="2 3" key="1">
    <citation type="submission" date="2015-10" db="EMBL/GenBank/DDBJ databases">
        <title>Draft genome sequence of Streptomyces sp. RV15, isolated from a marine sponge.</title>
        <authorList>
            <person name="Ruckert C."/>
            <person name="Abdelmohsen U.R."/>
            <person name="Winkler A."/>
            <person name="Hentschel U."/>
            <person name="Kalinowski J."/>
            <person name="Kampfer P."/>
            <person name="Glaeser S."/>
        </authorList>
    </citation>
    <scope>NUCLEOTIDE SEQUENCE [LARGE SCALE GENOMIC DNA]</scope>
    <source>
        <strain evidence="2 3">RV15</strain>
    </source>
</reference>
<dbReference type="InterPro" id="IPR013780">
    <property type="entry name" value="Glyco_hydro_b"/>
</dbReference>
<proteinExistence type="predicted"/>
<accession>A0A117RZ87</accession>
<dbReference type="Gene3D" id="2.60.40.1180">
    <property type="entry name" value="Golgi alpha-mannosidase II"/>
    <property type="match status" value="1"/>
</dbReference>
<dbReference type="Proteomes" id="UP000053260">
    <property type="component" value="Unassembled WGS sequence"/>
</dbReference>
<organism evidence="2 3">
    <name type="scientific">Streptomyces dysideae</name>
    <dbReference type="NCBI Taxonomy" id="909626"/>
    <lineage>
        <taxon>Bacteria</taxon>
        <taxon>Bacillati</taxon>
        <taxon>Actinomycetota</taxon>
        <taxon>Actinomycetes</taxon>
        <taxon>Kitasatosporales</taxon>
        <taxon>Streptomycetaceae</taxon>
        <taxon>Streptomyces</taxon>
    </lineage>
</organism>
<dbReference type="AlphaFoldDB" id="A0A117RZ87"/>
<evidence type="ECO:0000256" key="1">
    <source>
        <dbReference type="SAM" id="MobiDB-lite"/>
    </source>
</evidence>
<feature type="region of interest" description="Disordered" evidence="1">
    <location>
        <begin position="1"/>
        <end position="24"/>
    </location>
</feature>
<dbReference type="EMBL" id="LMXB01000075">
    <property type="protein sequence ID" value="KUO17402.1"/>
    <property type="molecule type" value="Genomic_DNA"/>
</dbReference>
<evidence type="ECO:0000313" key="3">
    <source>
        <dbReference type="Proteomes" id="UP000053260"/>
    </source>
</evidence>